<keyword evidence="2" id="KW-1185">Reference proteome</keyword>
<evidence type="ECO:0000313" key="2">
    <source>
        <dbReference type="Proteomes" id="UP000320055"/>
    </source>
</evidence>
<sequence length="94" mass="11056">MTQQKPDRYVNFQGIDCDGRARRILGNIEKYTNNPPHNSPWSEYFQAKCGERLSIGQDELHFICSQMNNVYSLFEEYEDTEALNLLEQIEEECC</sequence>
<reference evidence="1 2" key="1">
    <citation type="submission" date="2019-01" db="EMBL/GenBank/DDBJ databases">
        <authorList>
            <person name="Brito A."/>
        </authorList>
    </citation>
    <scope>NUCLEOTIDE SEQUENCE [LARGE SCALE GENOMIC DNA]</scope>
    <source>
        <strain evidence="1">1</strain>
    </source>
</reference>
<organism evidence="1 2">
    <name type="scientific">Hyella patelloides LEGE 07179</name>
    <dbReference type="NCBI Taxonomy" id="945734"/>
    <lineage>
        <taxon>Bacteria</taxon>
        <taxon>Bacillati</taxon>
        <taxon>Cyanobacteriota</taxon>
        <taxon>Cyanophyceae</taxon>
        <taxon>Pleurocapsales</taxon>
        <taxon>Hyellaceae</taxon>
        <taxon>Hyella</taxon>
    </lineage>
</organism>
<dbReference type="Proteomes" id="UP000320055">
    <property type="component" value="Unassembled WGS sequence"/>
</dbReference>
<protein>
    <submittedName>
        <fullName evidence="1">N(2)-fixation sustaining protein CowN</fullName>
    </submittedName>
</protein>
<dbReference type="InterPro" id="IPR024899">
    <property type="entry name" value="CowN"/>
</dbReference>
<proteinExistence type="inferred from homology"/>
<gene>
    <name evidence="1" type="primary">cowN</name>
    <name evidence="1" type="ORF">H1P_5020003</name>
</gene>
<dbReference type="NCBIfam" id="NF033689">
    <property type="entry name" value="N2Fix_CO_CowN"/>
    <property type="match status" value="1"/>
</dbReference>
<accession>A0A563VZL5</accession>
<dbReference type="HAMAP" id="MF_02117">
    <property type="entry name" value="CowN"/>
    <property type="match status" value="1"/>
</dbReference>
<dbReference type="GO" id="GO:0009399">
    <property type="term" value="P:nitrogen fixation"/>
    <property type="evidence" value="ECO:0007669"/>
    <property type="project" value="InterPro"/>
</dbReference>
<dbReference type="AlphaFoldDB" id="A0A563VZL5"/>
<dbReference type="EMBL" id="CAACVJ010000449">
    <property type="protein sequence ID" value="VEP16881.1"/>
    <property type="molecule type" value="Genomic_DNA"/>
</dbReference>
<dbReference type="Pfam" id="PF20543">
    <property type="entry name" value="CowN"/>
    <property type="match status" value="1"/>
</dbReference>
<dbReference type="RefSeq" id="WP_144875550.1">
    <property type="nucleotide sequence ID" value="NZ_LR214236.1"/>
</dbReference>
<name>A0A563VZL5_9CYAN</name>
<dbReference type="OrthoDB" id="7689335at2"/>
<evidence type="ECO:0000313" key="1">
    <source>
        <dbReference type="EMBL" id="VEP16881.1"/>
    </source>
</evidence>